<dbReference type="AlphaFoldDB" id="Q0GPM2"/>
<reference evidence="1" key="1">
    <citation type="journal article" date="2006" name="Proc. Natl. Acad. Sci. U.S.A.">
        <title>Phosphate acquisition genes in Prochlorococcus ecotypes: evidence for genome-wide adaptation.</title>
        <authorList>
            <person name="Martiny A.C."/>
            <person name="Coleman M.L."/>
            <person name="Chisholm S.W."/>
        </authorList>
    </citation>
    <scope>NUCLEOTIDE SEQUENCE</scope>
    <source>
        <strain evidence="1">AS9601</strain>
    </source>
</reference>
<gene>
    <name evidence="2" type="ordered locus">A9601_16291</name>
</gene>
<protein>
    <recommendedName>
        <fullName evidence="4">DUF3764 domain-containing protein</fullName>
    </recommendedName>
</protein>
<name>Q0GPM2_PROMS</name>
<dbReference type="Pfam" id="PF12594">
    <property type="entry name" value="DUF3764"/>
    <property type="match status" value="1"/>
</dbReference>
<dbReference type="KEGG" id="pmb:A9601_16291"/>
<reference evidence="2 3" key="3">
    <citation type="journal article" date="2007" name="PLoS Genet.">
        <title>Patterns and implications of gene gain and loss in the evolution of Prochlorococcus.</title>
        <authorList>
            <person name="Kettler G.C."/>
            <person name="Martiny A.C."/>
            <person name="Huang K."/>
            <person name="Zucker J."/>
            <person name="Coleman M.L."/>
            <person name="Rodrigue S."/>
            <person name="Chen F."/>
            <person name="Lapidus A."/>
            <person name="Ferriera S."/>
            <person name="Johnson J."/>
            <person name="Steglich C."/>
            <person name="Church G.M."/>
            <person name="Richardson P."/>
            <person name="Chisholm S.W."/>
        </authorList>
    </citation>
    <scope>NUCLEOTIDE SEQUENCE [LARGE SCALE GENOMIC DNA]</scope>
    <source>
        <strain evidence="2 3">AS9601</strain>
    </source>
</reference>
<evidence type="ECO:0000313" key="1">
    <source>
        <dbReference type="EMBL" id="ABI23475.1"/>
    </source>
</evidence>
<dbReference type="eggNOG" id="ENOG502ZU5M">
    <property type="taxonomic scope" value="Bacteria"/>
</dbReference>
<proteinExistence type="predicted"/>
<dbReference type="Proteomes" id="UP000002590">
    <property type="component" value="Chromosome"/>
</dbReference>
<organism evidence="1">
    <name type="scientific">Prochlorococcus marinus (strain AS9601)</name>
    <dbReference type="NCBI Taxonomy" id="146891"/>
    <lineage>
        <taxon>Bacteria</taxon>
        <taxon>Bacillati</taxon>
        <taxon>Cyanobacteriota</taxon>
        <taxon>Cyanophyceae</taxon>
        <taxon>Synechococcales</taxon>
        <taxon>Prochlorococcaceae</taxon>
        <taxon>Prochlorococcus</taxon>
    </lineage>
</organism>
<sequence>MSQFCMTINLTTVFTFEIGSTFDEWLKFFDSKESSERLSEFDIKPLYRGQSKKNPQKVIVIHQAPEGNMQKFFEAHGSWIATHGVNISTIEVSDWI</sequence>
<evidence type="ECO:0008006" key="4">
    <source>
        <dbReference type="Google" id="ProtNLM"/>
    </source>
</evidence>
<evidence type="ECO:0000313" key="3">
    <source>
        <dbReference type="Proteomes" id="UP000002590"/>
    </source>
</evidence>
<evidence type="ECO:0000313" key="2">
    <source>
        <dbReference type="EMBL" id="ABM70912.1"/>
    </source>
</evidence>
<reference evidence="2" key="2">
    <citation type="submission" date="2006-11" db="EMBL/GenBank/DDBJ databases">
        <authorList>
            <person name="Chisholm S."/>
            <person name="Huang K."/>
            <person name="Martiny A."/>
            <person name="Kettler G."/>
            <person name="Coleman M."/>
            <person name="Keller K."/>
            <person name="Arkin A."/>
            <person name="Coe A."/>
            <person name="Rodrigue S."/>
            <person name="Ferriera S."/>
            <person name="Johnson J."/>
            <person name="Kravitz S."/>
            <person name="Beeson K."/>
            <person name="Sutton G."/>
            <person name="Rogers Y.-H."/>
            <person name="Friedman R."/>
            <person name="Frazier M."/>
            <person name="Venter J.C."/>
        </authorList>
    </citation>
    <scope>NUCLEOTIDE SEQUENCE</scope>
    <source>
        <strain evidence="2">AS9601</strain>
    </source>
</reference>
<accession>Q0GPM2</accession>
<dbReference type="HOGENOM" id="CLU_164832_0_0_3"/>
<dbReference type="InterPro" id="IPR022240">
    <property type="entry name" value="DUF3764"/>
</dbReference>
<dbReference type="EMBL" id="DQ786987">
    <property type="protein sequence ID" value="ABI23475.1"/>
    <property type="molecule type" value="Genomic_DNA"/>
</dbReference>
<dbReference type="EMBL" id="CP000551">
    <property type="protein sequence ID" value="ABM70912.1"/>
    <property type="molecule type" value="Genomic_DNA"/>
</dbReference>